<keyword evidence="6" id="KW-0676">Redox-active center</keyword>
<dbReference type="Pfam" id="PF02852">
    <property type="entry name" value="Pyr_redox_dim"/>
    <property type="match status" value="1"/>
</dbReference>
<keyword evidence="5" id="KW-0560">Oxidoreductase</keyword>
<name>A3MVZ3_PYRCJ</name>
<evidence type="ECO:0000256" key="1">
    <source>
        <dbReference type="ARBA" id="ARBA00001974"/>
    </source>
</evidence>
<evidence type="ECO:0000313" key="10">
    <source>
        <dbReference type="Proteomes" id="UP000001431"/>
    </source>
</evidence>
<sequence length="435" mass="45793">MAKRIVVVGGGAAGATAAAKAKRVNPGAEVVLVEAGPYVTHAPCAVPYAIAQAARLYIYTAEQFAREKGVVVYTNTKAEVGEGGRLRLSGAVSGALEWDAMIIATGASPRVPQVEGVELEGVQVVRHPAEAEAIKKALQPARRVVVVGGGYIGLEMAEVLLAGGKDVVLLESGRWILNKMLDEDMARLVEQYIAARGGQLRLGETLTRIVGRGRVERVETTGGSVETDAVVLATGVRPNVELAKALGARLGETGAVWTDEFLETSVPGVYAAGDVAEVVHKVTGRRTWMPLAPYANKMGYVAGYNAGAGEKRVRFPPVVGAAVTKFFDMYIGKAGLGEAEARQYGIGATSAVVKTSDKAAFMPDAREIYVKAVASRGVLIGVEVVGFSPYVAAVVDFAAQLIGRPVEEVILAEYSYMPHTGPVWHPLVSAARLLD</sequence>
<dbReference type="SUPFAM" id="SSF55424">
    <property type="entry name" value="FAD/NAD-linked reductases, dimerisation (C-terminal) domain"/>
    <property type="match status" value="1"/>
</dbReference>
<dbReference type="InterPro" id="IPR050260">
    <property type="entry name" value="FAD-bd_OxRdtase"/>
</dbReference>
<gene>
    <name evidence="9" type="ordered locus">Pcal_1390</name>
</gene>
<dbReference type="GeneID" id="4909166"/>
<dbReference type="InterPro" id="IPR016156">
    <property type="entry name" value="FAD/NAD-linked_Rdtase_dimer_sf"/>
</dbReference>
<dbReference type="EMBL" id="CP000561">
    <property type="protein sequence ID" value="ABO08810.1"/>
    <property type="molecule type" value="Genomic_DNA"/>
</dbReference>
<evidence type="ECO:0000259" key="7">
    <source>
        <dbReference type="Pfam" id="PF02852"/>
    </source>
</evidence>
<proteinExistence type="inferred from homology"/>
<feature type="domain" description="FAD/NAD(P)-binding" evidence="8">
    <location>
        <begin position="4"/>
        <end position="299"/>
    </location>
</feature>
<evidence type="ECO:0000256" key="6">
    <source>
        <dbReference type="ARBA" id="ARBA00023284"/>
    </source>
</evidence>
<accession>A3MVZ3</accession>
<feature type="domain" description="Pyridine nucleotide-disulphide oxidoreductase dimerisation" evidence="7">
    <location>
        <begin position="323"/>
        <end position="389"/>
    </location>
</feature>
<reference evidence="9" key="1">
    <citation type="submission" date="2007-02" db="EMBL/GenBank/DDBJ databases">
        <title>Complete sequence of Pyrobaculum calidifontis JCM 11548.</title>
        <authorList>
            <consortium name="US DOE Joint Genome Institute"/>
            <person name="Copeland A."/>
            <person name="Lucas S."/>
            <person name="Lapidus A."/>
            <person name="Barry K."/>
            <person name="Glavina del Rio T."/>
            <person name="Dalin E."/>
            <person name="Tice H."/>
            <person name="Pitluck S."/>
            <person name="Chain P."/>
            <person name="Malfatti S."/>
            <person name="Shin M."/>
            <person name="Vergez L."/>
            <person name="Schmutz J."/>
            <person name="Larimer F."/>
            <person name="Land M."/>
            <person name="Hauser L."/>
            <person name="Kyrpides N."/>
            <person name="Mikhailova N."/>
            <person name="Cozen A.E."/>
            <person name="Fitz-Gibbon S.T."/>
            <person name="House C.H."/>
            <person name="Saltikov C."/>
            <person name="Lowe T.M."/>
            <person name="Richardson P."/>
        </authorList>
    </citation>
    <scope>NUCLEOTIDE SEQUENCE [LARGE SCALE GENOMIC DNA]</scope>
    <source>
        <strain evidence="9">JCM 11548</strain>
    </source>
</reference>
<dbReference type="PRINTS" id="PR00368">
    <property type="entry name" value="FADPNR"/>
</dbReference>
<dbReference type="STRING" id="410359.Pcal_1390"/>
<evidence type="ECO:0000256" key="3">
    <source>
        <dbReference type="ARBA" id="ARBA00022630"/>
    </source>
</evidence>
<organism evidence="9 10">
    <name type="scientific">Pyrobaculum calidifontis (strain DSM 21063 / JCM 11548 / VA1)</name>
    <dbReference type="NCBI Taxonomy" id="410359"/>
    <lineage>
        <taxon>Archaea</taxon>
        <taxon>Thermoproteota</taxon>
        <taxon>Thermoprotei</taxon>
        <taxon>Thermoproteales</taxon>
        <taxon>Thermoproteaceae</taxon>
        <taxon>Pyrobaculum</taxon>
    </lineage>
</organism>
<keyword evidence="4" id="KW-0274">FAD</keyword>
<dbReference type="Gene3D" id="3.50.50.60">
    <property type="entry name" value="FAD/NAD(P)-binding domain"/>
    <property type="match status" value="3"/>
</dbReference>
<dbReference type="GO" id="GO:0016491">
    <property type="term" value="F:oxidoreductase activity"/>
    <property type="evidence" value="ECO:0007669"/>
    <property type="project" value="UniProtKB-KW"/>
</dbReference>
<evidence type="ECO:0000256" key="4">
    <source>
        <dbReference type="ARBA" id="ARBA00022827"/>
    </source>
</evidence>
<dbReference type="Proteomes" id="UP000001431">
    <property type="component" value="Chromosome"/>
</dbReference>
<evidence type="ECO:0000256" key="2">
    <source>
        <dbReference type="ARBA" id="ARBA00009130"/>
    </source>
</evidence>
<evidence type="ECO:0000256" key="5">
    <source>
        <dbReference type="ARBA" id="ARBA00023002"/>
    </source>
</evidence>
<dbReference type="OrthoDB" id="27922at2157"/>
<comment type="cofactor">
    <cofactor evidence="1">
        <name>FAD</name>
        <dbReference type="ChEBI" id="CHEBI:57692"/>
    </cofactor>
</comment>
<dbReference type="Pfam" id="PF07992">
    <property type="entry name" value="Pyr_redox_2"/>
    <property type="match status" value="1"/>
</dbReference>
<comment type="similarity">
    <text evidence="2">Belongs to the class-III pyridine nucleotide-disulfide oxidoreductase family.</text>
</comment>
<dbReference type="eggNOG" id="arCOG01069">
    <property type="taxonomic scope" value="Archaea"/>
</dbReference>
<keyword evidence="10" id="KW-1185">Reference proteome</keyword>
<dbReference type="PRINTS" id="PR00411">
    <property type="entry name" value="PNDRDTASEI"/>
</dbReference>
<dbReference type="HOGENOM" id="CLU_003291_1_3_2"/>
<evidence type="ECO:0000259" key="8">
    <source>
        <dbReference type="Pfam" id="PF07992"/>
    </source>
</evidence>
<dbReference type="KEGG" id="pcl:Pcal_1390"/>
<dbReference type="InterPro" id="IPR004099">
    <property type="entry name" value="Pyr_nucl-diS_OxRdtase_dimer"/>
</dbReference>
<evidence type="ECO:0000313" key="9">
    <source>
        <dbReference type="EMBL" id="ABO08810.1"/>
    </source>
</evidence>
<dbReference type="PANTHER" id="PTHR43429">
    <property type="entry name" value="PYRIDINE NUCLEOTIDE-DISULFIDE OXIDOREDUCTASE DOMAIN-CONTAINING"/>
    <property type="match status" value="1"/>
</dbReference>
<dbReference type="SUPFAM" id="SSF51905">
    <property type="entry name" value="FAD/NAD(P)-binding domain"/>
    <property type="match status" value="1"/>
</dbReference>
<dbReference type="AlphaFoldDB" id="A3MVZ3"/>
<keyword evidence="3" id="KW-0285">Flavoprotein</keyword>
<dbReference type="InterPro" id="IPR036188">
    <property type="entry name" value="FAD/NAD-bd_sf"/>
</dbReference>
<dbReference type="PANTHER" id="PTHR43429:SF1">
    <property type="entry name" value="NAD(P)H SULFUR OXIDOREDUCTASE (COA-DEPENDENT)"/>
    <property type="match status" value="1"/>
</dbReference>
<protein>
    <submittedName>
        <fullName evidence="9">FAD-dependent pyridine nucleotide-disulfide oxidoreductase</fullName>
    </submittedName>
</protein>
<dbReference type="RefSeq" id="WP_011850068.1">
    <property type="nucleotide sequence ID" value="NC_009073.1"/>
</dbReference>
<dbReference type="InterPro" id="IPR023753">
    <property type="entry name" value="FAD/NAD-binding_dom"/>
</dbReference>